<reference evidence="3 4" key="1">
    <citation type="submission" date="2022-08" db="EMBL/GenBank/DDBJ databases">
        <title>Bacterial and archaeal communities from various locations to study Microbial Dark Matter (Phase II).</title>
        <authorList>
            <person name="Stepanauskas R."/>
        </authorList>
    </citation>
    <scope>NUCLEOTIDE SEQUENCE [LARGE SCALE GENOMIC DNA]</scope>
    <source>
        <strain evidence="3 4">PD1</strain>
    </source>
</reference>
<gene>
    <name evidence="3" type="ORF">M2350_003557</name>
</gene>
<protein>
    <submittedName>
        <fullName evidence="3">Uncharacterized protein</fullName>
    </submittedName>
</protein>
<dbReference type="EMBL" id="JANUCP010000009">
    <property type="protein sequence ID" value="MCS3921116.1"/>
    <property type="molecule type" value="Genomic_DNA"/>
</dbReference>
<evidence type="ECO:0000256" key="2">
    <source>
        <dbReference type="SAM" id="SignalP"/>
    </source>
</evidence>
<proteinExistence type="predicted"/>
<keyword evidence="2" id="KW-0732">Signal</keyword>
<evidence type="ECO:0000256" key="1">
    <source>
        <dbReference type="SAM" id="MobiDB-lite"/>
    </source>
</evidence>
<evidence type="ECO:0000313" key="3">
    <source>
        <dbReference type="EMBL" id="MCS3921116.1"/>
    </source>
</evidence>
<organism evidence="3 4">
    <name type="scientific">Candidatus Fervidibacter sacchari</name>
    <dbReference type="NCBI Taxonomy" id="1448929"/>
    <lineage>
        <taxon>Bacteria</taxon>
        <taxon>Candidatus Fervidibacterota</taxon>
        <taxon>Candidatus Fervidibacter</taxon>
    </lineage>
</organism>
<feature type="signal peptide" evidence="2">
    <location>
        <begin position="1"/>
        <end position="22"/>
    </location>
</feature>
<comment type="caution">
    <text evidence="3">The sequence shown here is derived from an EMBL/GenBank/DDBJ whole genome shotgun (WGS) entry which is preliminary data.</text>
</comment>
<feature type="chain" id="PRO_5047097180" evidence="2">
    <location>
        <begin position="23"/>
        <end position="149"/>
    </location>
</feature>
<name>A0ABT2EUI5_9BACT</name>
<keyword evidence="4" id="KW-1185">Reference proteome</keyword>
<evidence type="ECO:0000313" key="4">
    <source>
        <dbReference type="Proteomes" id="UP001204798"/>
    </source>
</evidence>
<dbReference type="Proteomes" id="UP001204798">
    <property type="component" value="Unassembled WGS sequence"/>
</dbReference>
<accession>A0ABT2EUI5</accession>
<feature type="region of interest" description="Disordered" evidence="1">
    <location>
        <begin position="118"/>
        <end position="149"/>
    </location>
</feature>
<dbReference type="RefSeq" id="WP_259101952.1">
    <property type="nucleotide sequence ID" value="NZ_CP130454.1"/>
</dbReference>
<sequence length="149" mass="15912">MMRWAICLVMLAVMFAVNSCGGGGGGADRTPPEISNYQVNPKKLRFVGGEVTISAVVRDPSGVESVWAVVQKPDGTSMQVSLFPAGGDSYQGTLQVESNIRNDGQSLVYRVWLRARDRNGNETPQPGVPAEGLTIEVTAPLNPPEKPSL</sequence>